<evidence type="ECO:0000313" key="2">
    <source>
        <dbReference type="EMBL" id="GJT30829.1"/>
    </source>
</evidence>
<sequence length="184" mass="21799">MTLNEYLEYETEKERRLRRNVRSKRNPTKYEGADFNSSHRDKSRAFDYPYYHEDIEIKKYYHLPPLLPCFQPTQPYTKASLASFNKNDEVDINSMTIAEYTLCIAKQAFGKHWKEKHVIWARFRKKRDKNSTLQDFDRALDLQCVETASQFPLTPSKLEGDDITVFYDDFMVADLKKPIYDSAG</sequence>
<organism evidence="2 3">
    <name type="scientific">Tanacetum coccineum</name>
    <dbReference type="NCBI Taxonomy" id="301880"/>
    <lineage>
        <taxon>Eukaryota</taxon>
        <taxon>Viridiplantae</taxon>
        <taxon>Streptophyta</taxon>
        <taxon>Embryophyta</taxon>
        <taxon>Tracheophyta</taxon>
        <taxon>Spermatophyta</taxon>
        <taxon>Magnoliopsida</taxon>
        <taxon>eudicotyledons</taxon>
        <taxon>Gunneridae</taxon>
        <taxon>Pentapetalae</taxon>
        <taxon>asterids</taxon>
        <taxon>campanulids</taxon>
        <taxon>Asterales</taxon>
        <taxon>Asteraceae</taxon>
        <taxon>Asteroideae</taxon>
        <taxon>Anthemideae</taxon>
        <taxon>Anthemidinae</taxon>
        <taxon>Tanacetum</taxon>
    </lineage>
</organism>
<feature type="compositionally biased region" description="Basic residues" evidence="1">
    <location>
        <begin position="18"/>
        <end position="27"/>
    </location>
</feature>
<evidence type="ECO:0000313" key="3">
    <source>
        <dbReference type="Proteomes" id="UP001151760"/>
    </source>
</evidence>
<dbReference type="Proteomes" id="UP001151760">
    <property type="component" value="Unassembled WGS sequence"/>
</dbReference>
<protein>
    <submittedName>
        <fullName evidence="2">Uncharacterized protein</fullName>
    </submittedName>
</protein>
<reference evidence="2" key="2">
    <citation type="submission" date="2022-01" db="EMBL/GenBank/DDBJ databases">
        <authorList>
            <person name="Yamashiro T."/>
            <person name="Shiraishi A."/>
            <person name="Satake H."/>
            <person name="Nakayama K."/>
        </authorList>
    </citation>
    <scope>NUCLEOTIDE SEQUENCE</scope>
</reference>
<evidence type="ECO:0000256" key="1">
    <source>
        <dbReference type="SAM" id="MobiDB-lite"/>
    </source>
</evidence>
<feature type="region of interest" description="Disordered" evidence="1">
    <location>
        <begin position="18"/>
        <end position="39"/>
    </location>
</feature>
<keyword evidence="3" id="KW-1185">Reference proteome</keyword>
<proteinExistence type="predicted"/>
<name>A0ABQ5CVP5_9ASTR</name>
<dbReference type="EMBL" id="BQNB010014657">
    <property type="protein sequence ID" value="GJT30829.1"/>
    <property type="molecule type" value="Genomic_DNA"/>
</dbReference>
<gene>
    <name evidence="2" type="ORF">Tco_0911104</name>
</gene>
<comment type="caution">
    <text evidence="2">The sequence shown here is derived from an EMBL/GenBank/DDBJ whole genome shotgun (WGS) entry which is preliminary data.</text>
</comment>
<accession>A0ABQ5CVP5</accession>
<reference evidence="2" key="1">
    <citation type="journal article" date="2022" name="Int. J. Mol. Sci.">
        <title>Draft Genome of Tanacetum Coccineum: Genomic Comparison of Closely Related Tanacetum-Family Plants.</title>
        <authorList>
            <person name="Yamashiro T."/>
            <person name="Shiraishi A."/>
            <person name="Nakayama K."/>
            <person name="Satake H."/>
        </authorList>
    </citation>
    <scope>NUCLEOTIDE SEQUENCE</scope>
</reference>